<reference evidence="2 3" key="1">
    <citation type="submission" date="2024-01" db="EMBL/GenBank/DDBJ databases">
        <authorList>
            <person name="Allen C."/>
            <person name="Tagirdzhanova G."/>
        </authorList>
    </citation>
    <scope>NUCLEOTIDE SEQUENCE [LARGE SCALE GENOMIC DNA]</scope>
    <source>
        <strain evidence="2 3">CBS 119000</strain>
    </source>
</reference>
<sequence length="178" mass="19773">MFSTFALFKALPLALMLSTAFAGPVPETSSTSDVEKRIVGNEATFLVCVTTDWRCGYFSTYTNGEARQTVKWTTGNKSTNLKVVSSNQDWCLYEAYRKHTNDAGYWFNADMHWKGVSHTIGFDPTGNSIKLGDATWGSTDQAYLNGRCENEFGSDYASVAPDYGSGELNWTDLSDKLY</sequence>
<feature type="signal peptide" evidence="1">
    <location>
        <begin position="1"/>
        <end position="22"/>
    </location>
</feature>
<dbReference type="EMBL" id="CAWUON010000197">
    <property type="protein sequence ID" value="CAK7275285.1"/>
    <property type="molecule type" value="Genomic_DNA"/>
</dbReference>
<keyword evidence="1" id="KW-0732">Signal</keyword>
<keyword evidence="3" id="KW-1185">Reference proteome</keyword>
<dbReference type="Proteomes" id="UP001642502">
    <property type="component" value="Unassembled WGS sequence"/>
</dbReference>
<evidence type="ECO:0000256" key="1">
    <source>
        <dbReference type="SAM" id="SignalP"/>
    </source>
</evidence>
<name>A0ABP0E3Y6_9PEZI</name>
<feature type="chain" id="PRO_5045744565" evidence="1">
    <location>
        <begin position="23"/>
        <end position="178"/>
    </location>
</feature>
<comment type="caution">
    <text evidence="2">The sequence shown here is derived from an EMBL/GenBank/DDBJ whole genome shotgun (WGS) entry which is preliminary data.</text>
</comment>
<evidence type="ECO:0000313" key="3">
    <source>
        <dbReference type="Proteomes" id="UP001642502"/>
    </source>
</evidence>
<protein>
    <submittedName>
        <fullName evidence="2">Uncharacterized protein</fullName>
    </submittedName>
</protein>
<gene>
    <name evidence="2" type="ORF">SEPCBS119000_006616</name>
</gene>
<organism evidence="2 3">
    <name type="scientific">Sporothrix epigloea</name>
    <dbReference type="NCBI Taxonomy" id="1892477"/>
    <lineage>
        <taxon>Eukaryota</taxon>
        <taxon>Fungi</taxon>
        <taxon>Dikarya</taxon>
        <taxon>Ascomycota</taxon>
        <taxon>Pezizomycotina</taxon>
        <taxon>Sordariomycetes</taxon>
        <taxon>Sordariomycetidae</taxon>
        <taxon>Ophiostomatales</taxon>
        <taxon>Ophiostomataceae</taxon>
        <taxon>Sporothrix</taxon>
    </lineage>
</organism>
<evidence type="ECO:0000313" key="2">
    <source>
        <dbReference type="EMBL" id="CAK7275285.1"/>
    </source>
</evidence>
<proteinExistence type="predicted"/>
<accession>A0ABP0E3Y6</accession>